<feature type="compositionally biased region" description="Basic and acidic residues" evidence="1">
    <location>
        <begin position="56"/>
        <end position="71"/>
    </location>
</feature>
<reference evidence="2" key="1">
    <citation type="journal article" date="2009" name="Rice">
        <title>De Novo Next Generation Sequencing of Plant Genomes.</title>
        <authorList>
            <person name="Rounsley S."/>
            <person name="Marri P.R."/>
            <person name="Yu Y."/>
            <person name="He R."/>
            <person name="Sisneros N."/>
            <person name="Goicoechea J.L."/>
            <person name="Lee S.J."/>
            <person name="Angelova A."/>
            <person name="Kudrna D."/>
            <person name="Luo M."/>
            <person name="Affourtit J."/>
            <person name="Desany B."/>
            <person name="Knight J."/>
            <person name="Niazi F."/>
            <person name="Egholm M."/>
            <person name="Wing R.A."/>
        </authorList>
    </citation>
    <scope>NUCLEOTIDE SEQUENCE [LARGE SCALE GENOMIC DNA]</scope>
    <source>
        <strain evidence="2">cv. IRGC 105608</strain>
    </source>
</reference>
<keyword evidence="3" id="KW-1185">Reference proteome</keyword>
<evidence type="ECO:0000313" key="2">
    <source>
        <dbReference type="EnsemblPlants" id="OBART11G11280.1"/>
    </source>
</evidence>
<dbReference type="Gramene" id="OBART11G11280.1">
    <property type="protein sequence ID" value="OBART11G11280.1"/>
    <property type="gene ID" value="OBART11G11280"/>
</dbReference>
<reference evidence="2" key="2">
    <citation type="submission" date="2015-03" db="UniProtKB">
        <authorList>
            <consortium name="EnsemblPlants"/>
        </authorList>
    </citation>
    <scope>IDENTIFICATION</scope>
</reference>
<dbReference type="PaxDb" id="65489-OBART11G11280.1"/>
<feature type="region of interest" description="Disordered" evidence="1">
    <location>
        <begin position="56"/>
        <end position="132"/>
    </location>
</feature>
<protein>
    <submittedName>
        <fullName evidence="2">Uncharacterized protein</fullName>
    </submittedName>
</protein>
<proteinExistence type="predicted"/>
<dbReference type="EnsemblPlants" id="OBART11G11280.1">
    <property type="protein sequence ID" value="OBART11G11280.1"/>
    <property type="gene ID" value="OBART11G11280"/>
</dbReference>
<accession>A0A0D3HL37</accession>
<evidence type="ECO:0000313" key="3">
    <source>
        <dbReference type="Proteomes" id="UP000026960"/>
    </source>
</evidence>
<dbReference type="Proteomes" id="UP000026960">
    <property type="component" value="Chromosome 11"/>
</dbReference>
<dbReference type="AlphaFoldDB" id="A0A0D3HL37"/>
<sequence>MESVEAQHSVDALDSKAMESVEYIACFYLKGERVQGPLVYCIRFIDNIDRVLYDGNDRVTDDDIDHPRGERDEDEWGAGAPVVERLRRRRQNMFPSDAHPGRVVANQGEKGDGRNGDGQKLAPAGLGSNGRG</sequence>
<organism evidence="2">
    <name type="scientific">Oryza barthii</name>
    <dbReference type="NCBI Taxonomy" id="65489"/>
    <lineage>
        <taxon>Eukaryota</taxon>
        <taxon>Viridiplantae</taxon>
        <taxon>Streptophyta</taxon>
        <taxon>Embryophyta</taxon>
        <taxon>Tracheophyta</taxon>
        <taxon>Spermatophyta</taxon>
        <taxon>Magnoliopsida</taxon>
        <taxon>Liliopsida</taxon>
        <taxon>Poales</taxon>
        <taxon>Poaceae</taxon>
        <taxon>BOP clade</taxon>
        <taxon>Oryzoideae</taxon>
        <taxon>Oryzeae</taxon>
        <taxon>Oryzinae</taxon>
        <taxon>Oryza</taxon>
    </lineage>
</organism>
<evidence type="ECO:0000256" key="1">
    <source>
        <dbReference type="SAM" id="MobiDB-lite"/>
    </source>
</evidence>
<name>A0A0D3HL37_9ORYZ</name>
<dbReference type="HOGENOM" id="CLU_1920291_0_0_1"/>